<comment type="function">
    <text evidence="1">Probable aspartic protease. May be involved in the regulation of exocytosis. Acts as a linker between the 19S proteasome and polyubiquitinated proteins via UBA domain interactions with ubiquitin for their subsequent degradation. Required for S-phase checkpoint control.</text>
</comment>
<evidence type="ECO:0000256" key="8">
    <source>
        <dbReference type="ARBA" id="ARBA00022750"/>
    </source>
</evidence>
<dbReference type="OMA" id="LYTADPF"/>
<feature type="compositionally biased region" description="Low complexity" evidence="10">
    <location>
        <begin position="341"/>
        <end position="354"/>
    </location>
</feature>
<comment type="subcellular location">
    <subcellularLocation>
        <location evidence="2">Cytoplasm</location>
    </subcellularLocation>
</comment>
<feature type="region of interest" description="Disordered" evidence="10">
    <location>
        <begin position="320"/>
        <end position="388"/>
    </location>
</feature>
<dbReference type="AlphaFoldDB" id="A0A0L0H8Q2"/>
<dbReference type="InterPro" id="IPR021109">
    <property type="entry name" value="Peptidase_aspartic_dom_sf"/>
</dbReference>
<dbReference type="OrthoDB" id="1047367at2759"/>
<dbReference type="Pfam" id="PF09668">
    <property type="entry name" value="Asp_protease"/>
    <property type="match status" value="1"/>
</dbReference>
<dbReference type="InterPro" id="IPR033882">
    <property type="entry name" value="DDI1_N"/>
</dbReference>
<keyword evidence="8" id="KW-0064">Aspartyl protease</keyword>
<dbReference type="InterPro" id="IPR000626">
    <property type="entry name" value="Ubiquitin-like_dom"/>
</dbReference>
<evidence type="ECO:0000256" key="7">
    <source>
        <dbReference type="ARBA" id="ARBA00022670"/>
    </source>
</evidence>
<organism evidence="13 14">
    <name type="scientific">Spizellomyces punctatus (strain DAOM BR117)</name>
    <dbReference type="NCBI Taxonomy" id="645134"/>
    <lineage>
        <taxon>Eukaryota</taxon>
        <taxon>Fungi</taxon>
        <taxon>Fungi incertae sedis</taxon>
        <taxon>Chytridiomycota</taxon>
        <taxon>Chytridiomycota incertae sedis</taxon>
        <taxon>Chytridiomycetes</taxon>
        <taxon>Spizellomycetales</taxon>
        <taxon>Spizellomycetaceae</taxon>
        <taxon>Spizellomyces</taxon>
    </lineage>
</organism>
<dbReference type="SUPFAM" id="SSF54236">
    <property type="entry name" value="Ubiquitin-like"/>
    <property type="match status" value="1"/>
</dbReference>
<evidence type="ECO:0000313" key="14">
    <source>
        <dbReference type="Proteomes" id="UP000053201"/>
    </source>
</evidence>
<dbReference type="InterPro" id="IPR029071">
    <property type="entry name" value="Ubiquitin-like_domsf"/>
</dbReference>
<feature type="domain" description="Ubiquitin-like" evidence="12">
    <location>
        <begin position="1"/>
        <end position="77"/>
    </location>
</feature>
<evidence type="ECO:0000256" key="10">
    <source>
        <dbReference type="SAM" id="MobiDB-lite"/>
    </source>
</evidence>
<feature type="domain" description="UBA" evidence="11">
    <location>
        <begin position="387"/>
        <end position="426"/>
    </location>
</feature>
<name>A0A0L0H8Q2_SPIPD</name>
<keyword evidence="6" id="KW-0963">Cytoplasm</keyword>
<gene>
    <name evidence="13" type="ORF">SPPG_06901</name>
</gene>
<keyword evidence="7" id="KW-0645">Protease</keyword>
<protein>
    <recommendedName>
        <fullName evidence="5">DNA damage-inducible protein 1</fullName>
    </recommendedName>
</protein>
<dbReference type="PROSITE" id="PS50030">
    <property type="entry name" value="UBA"/>
    <property type="match status" value="1"/>
</dbReference>
<keyword evidence="9" id="KW-0378">Hydrolase</keyword>
<evidence type="ECO:0000259" key="11">
    <source>
        <dbReference type="PROSITE" id="PS50030"/>
    </source>
</evidence>
<dbReference type="PANTHER" id="PTHR15397">
    <property type="entry name" value="SODIUM-GLUCOSE COTRANSPORTER REGULATORY PROTEIN -RELATED"/>
    <property type="match status" value="1"/>
</dbReference>
<dbReference type="PROSITE" id="PS50053">
    <property type="entry name" value="UBIQUITIN_2"/>
    <property type="match status" value="1"/>
</dbReference>
<evidence type="ECO:0000313" key="13">
    <source>
        <dbReference type="EMBL" id="KNC97910.1"/>
    </source>
</evidence>
<dbReference type="SMART" id="SM00213">
    <property type="entry name" value="UBQ"/>
    <property type="match status" value="1"/>
</dbReference>
<evidence type="ECO:0000256" key="6">
    <source>
        <dbReference type="ARBA" id="ARBA00022490"/>
    </source>
</evidence>
<evidence type="ECO:0000256" key="4">
    <source>
        <dbReference type="ARBA" id="ARBA00011128"/>
    </source>
</evidence>
<proteinExistence type="inferred from homology"/>
<dbReference type="FunCoup" id="A0A0L0H8Q2">
    <property type="interactions" value="140"/>
</dbReference>
<dbReference type="Gene3D" id="3.10.20.90">
    <property type="entry name" value="Phosphatidylinositol 3-kinase Catalytic Subunit, Chain A, domain 1"/>
    <property type="match status" value="1"/>
</dbReference>
<dbReference type="SUPFAM" id="SSF50630">
    <property type="entry name" value="Acid proteases"/>
    <property type="match status" value="1"/>
</dbReference>
<dbReference type="eggNOG" id="KOG0012">
    <property type="taxonomic scope" value="Eukaryota"/>
</dbReference>
<accession>A0A0L0H8Q2</accession>
<dbReference type="InterPro" id="IPR009060">
    <property type="entry name" value="UBA-like_sf"/>
</dbReference>
<dbReference type="GO" id="GO:0004190">
    <property type="term" value="F:aspartic-type endopeptidase activity"/>
    <property type="evidence" value="ECO:0007669"/>
    <property type="project" value="UniProtKB-KW"/>
</dbReference>
<evidence type="ECO:0000256" key="9">
    <source>
        <dbReference type="ARBA" id="ARBA00022801"/>
    </source>
</evidence>
<dbReference type="CDD" id="cd01796">
    <property type="entry name" value="Ubl_Ddi1_like"/>
    <property type="match status" value="1"/>
</dbReference>
<sequence>MRIHLTYDNGEVHNVDVDGSMELENLMAIVEAEMNIPAGQQVLLHNGVELTEKSKSITASGIRPDDILLVRRRSPAGSNITRTPESIAETVRQQILADPWMLQQLSSQQPELANAAMNDPATFQRMYLELESRRRELEERQRQQMAALDSADPFDIDAQRRIEEEIRKQNIAQNLENAMEYHPESFGRVVMLYIDTEVNGHKVKAFVDSGAQATIMSPALAEACNIMHLLDERFAGIAQGVGTAKILGRVHSAQMKIGSQFLPCSFTIMEGKGVDLLFGLDMLKRHQAIIDLEKNVLRIHGEEVRFLSEHELPDKARWEATGSGDVQSPVEGGSAAQGAVHPPGGLHPHIPPAGIAASVPGPGAAQAGRLGAPTGAPTSTTAGAVPRHSEEKIKMLEDLGVSRAEAIAALDASGGNADAAASMLFQ</sequence>
<dbReference type="GO" id="GO:0005737">
    <property type="term" value="C:cytoplasm"/>
    <property type="evidence" value="ECO:0007669"/>
    <property type="project" value="UniProtKB-SubCell"/>
</dbReference>
<dbReference type="RefSeq" id="XP_016605950.1">
    <property type="nucleotide sequence ID" value="XM_016755094.1"/>
</dbReference>
<dbReference type="EMBL" id="KQ257462">
    <property type="protein sequence ID" value="KNC97910.1"/>
    <property type="molecule type" value="Genomic_DNA"/>
</dbReference>
<reference evidence="13 14" key="1">
    <citation type="submission" date="2009-08" db="EMBL/GenBank/DDBJ databases">
        <title>The Genome Sequence of Spizellomyces punctatus strain DAOM BR117.</title>
        <authorList>
            <consortium name="The Broad Institute Genome Sequencing Platform"/>
            <person name="Russ C."/>
            <person name="Cuomo C."/>
            <person name="Shea T."/>
            <person name="Young S.K."/>
            <person name="Zeng Q."/>
            <person name="Koehrsen M."/>
            <person name="Haas B."/>
            <person name="Borodovsky M."/>
            <person name="Guigo R."/>
            <person name="Alvarado L."/>
            <person name="Berlin A."/>
            <person name="Bochicchio J."/>
            <person name="Borenstein D."/>
            <person name="Chapman S."/>
            <person name="Chen Z."/>
            <person name="Engels R."/>
            <person name="Freedman E."/>
            <person name="Gellesch M."/>
            <person name="Goldberg J."/>
            <person name="Griggs A."/>
            <person name="Gujja S."/>
            <person name="Heiman D."/>
            <person name="Hepburn T."/>
            <person name="Howarth C."/>
            <person name="Jen D."/>
            <person name="Larson L."/>
            <person name="Lewis B."/>
            <person name="Mehta T."/>
            <person name="Park D."/>
            <person name="Pearson M."/>
            <person name="Roberts A."/>
            <person name="Saif S."/>
            <person name="Shenoy N."/>
            <person name="Sisk P."/>
            <person name="Stolte C."/>
            <person name="Sykes S."/>
            <person name="Thomson T."/>
            <person name="Walk T."/>
            <person name="White J."/>
            <person name="Yandava C."/>
            <person name="Burger G."/>
            <person name="Gray M.W."/>
            <person name="Holland P.W.H."/>
            <person name="King N."/>
            <person name="Lang F.B.F."/>
            <person name="Roger A.J."/>
            <person name="Ruiz-Trillo I."/>
            <person name="Lander E."/>
            <person name="Nusbaum C."/>
        </authorList>
    </citation>
    <scope>NUCLEOTIDE SEQUENCE [LARGE SCALE GENOMIC DNA]</scope>
    <source>
        <strain evidence="13 14">DAOM BR117</strain>
    </source>
</reference>
<dbReference type="InterPro" id="IPR015940">
    <property type="entry name" value="UBA"/>
</dbReference>
<dbReference type="InterPro" id="IPR019103">
    <property type="entry name" value="Peptidase_aspartic_DDI1-type"/>
</dbReference>
<dbReference type="InParanoid" id="A0A0L0H8Q2"/>
<dbReference type="Gene3D" id="2.40.70.10">
    <property type="entry name" value="Acid Proteases"/>
    <property type="match status" value="1"/>
</dbReference>
<dbReference type="GeneID" id="27690170"/>
<dbReference type="PANTHER" id="PTHR15397:SF3">
    <property type="entry name" value="DNA DAMAGE INDUCIBLE 1 HOMOLOG 2"/>
    <property type="match status" value="1"/>
</dbReference>
<dbReference type="SMART" id="SM00165">
    <property type="entry name" value="UBA"/>
    <property type="match status" value="1"/>
</dbReference>
<evidence type="ECO:0000256" key="5">
    <source>
        <dbReference type="ARBA" id="ARBA00021491"/>
    </source>
</evidence>
<dbReference type="GO" id="GO:0006508">
    <property type="term" value="P:proteolysis"/>
    <property type="evidence" value="ECO:0007669"/>
    <property type="project" value="UniProtKB-KW"/>
</dbReference>
<dbReference type="STRING" id="645134.A0A0L0H8Q2"/>
<dbReference type="VEuPathDB" id="FungiDB:SPPG_06901"/>
<dbReference type="SUPFAM" id="SSF46934">
    <property type="entry name" value="UBA-like"/>
    <property type="match status" value="1"/>
</dbReference>
<evidence type="ECO:0000256" key="3">
    <source>
        <dbReference type="ARBA" id="ARBA00009136"/>
    </source>
</evidence>
<evidence type="ECO:0000256" key="1">
    <source>
        <dbReference type="ARBA" id="ARBA00003231"/>
    </source>
</evidence>
<comment type="similarity">
    <text evidence="3">Belongs to the DDI1 family.</text>
</comment>
<comment type="subunit">
    <text evidence="4">Binds ubiquitin and polyubiquitinated proteins.</text>
</comment>
<dbReference type="CDD" id="cd05479">
    <property type="entry name" value="RP_DDI"/>
    <property type="match status" value="1"/>
</dbReference>
<dbReference type="Proteomes" id="UP000053201">
    <property type="component" value="Unassembled WGS sequence"/>
</dbReference>
<evidence type="ECO:0000256" key="2">
    <source>
        <dbReference type="ARBA" id="ARBA00004496"/>
    </source>
</evidence>
<evidence type="ECO:0000259" key="12">
    <source>
        <dbReference type="PROSITE" id="PS50053"/>
    </source>
</evidence>
<dbReference type="Pfam" id="PF00240">
    <property type="entry name" value="ubiquitin"/>
    <property type="match status" value="1"/>
</dbReference>
<keyword evidence="14" id="KW-1185">Reference proteome</keyword>
<dbReference type="Gene3D" id="1.10.8.10">
    <property type="entry name" value="DNA helicase RuvA subunit, C-terminal domain"/>
    <property type="match status" value="1"/>
</dbReference>
<feature type="compositionally biased region" description="Low complexity" evidence="10">
    <location>
        <begin position="371"/>
        <end position="386"/>
    </location>
</feature>